<organism evidence="2 3">
    <name type="scientific">Bugula neritina</name>
    <name type="common">Brown bryozoan</name>
    <name type="synonym">Sertularia neritina</name>
    <dbReference type="NCBI Taxonomy" id="10212"/>
    <lineage>
        <taxon>Eukaryota</taxon>
        <taxon>Metazoa</taxon>
        <taxon>Spiralia</taxon>
        <taxon>Lophotrochozoa</taxon>
        <taxon>Bryozoa</taxon>
        <taxon>Gymnolaemata</taxon>
        <taxon>Cheilostomatida</taxon>
        <taxon>Flustrina</taxon>
        <taxon>Buguloidea</taxon>
        <taxon>Bugulidae</taxon>
        <taxon>Bugula</taxon>
    </lineage>
</organism>
<evidence type="ECO:0000313" key="3">
    <source>
        <dbReference type="Proteomes" id="UP000593567"/>
    </source>
</evidence>
<proteinExistence type="predicted"/>
<gene>
    <name evidence="2" type="ORF">EB796_024289</name>
</gene>
<sequence>MPLSNLPILAKVTKNNTFPPLHEAVAAREAICRQFHRRPAVIRRISRANNQEKKDKFLSLYFIDGEAPPVVLNDYTDEKMAASKPPVPVTSAKTGLDPALSTAELQPTHVVTLESDRPSKDISHAHGLHRQGALYQHEHHGQHAHRQHRCRHHYYPIKEESDKSRDGET</sequence>
<keyword evidence="3" id="KW-1185">Reference proteome</keyword>
<accession>A0A7J7IVF2</accession>
<name>A0A7J7IVF2_BUGNE</name>
<dbReference type="EMBL" id="VXIV02003402">
    <property type="protein sequence ID" value="KAF6017401.1"/>
    <property type="molecule type" value="Genomic_DNA"/>
</dbReference>
<comment type="caution">
    <text evidence="2">The sequence shown here is derived from an EMBL/GenBank/DDBJ whole genome shotgun (WGS) entry which is preliminary data.</text>
</comment>
<reference evidence="2" key="1">
    <citation type="submission" date="2020-06" db="EMBL/GenBank/DDBJ databases">
        <title>Draft genome of Bugula neritina, a colonial animal packing powerful symbionts and potential medicines.</title>
        <authorList>
            <person name="Rayko M."/>
        </authorList>
    </citation>
    <scope>NUCLEOTIDE SEQUENCE [LARGE SCALE GENOMIC DNA]</scope>
    <source>
        <strain evidence="2">Kwan_BN1</strain>
    </source>
</reference>
<feature type="compositionally biased region" description="Basic and acidic residues" evidence="1">
    <location>
        <begin position="156"/>
        <end position="169"/>
    </location>
</feature>
<dbReference type="AlphaFoldDB" id="A0A7J7IVF2"/>
<protein>
    <submittedName>
        <fullName evidence="2">Uncharacterized protein</fullName>
    </submittedName>
</protein>
<feature type="region of interest" description="Disordered" evidence="1">
    <location>
        <begin position="139"/>
        <end position="169"/>
    </location>
</feature>
<dbReference type="Proteomes" id="UP000593567">
    <property type="component" value="Unassembled WGS sequence"/>
</dbReference>
<evidence type="ECO:0000313" key="2">
    <source>
        <dbReference type="EMBL" id="KAF6017401.1"/>
    </source>
</evidence>
<feature type="compositionally biased region" description="Basic residues" evidence="1">
    <location>
        <begin position="142"/>
        <end position="155"/>
    </location>
</feature>
<evidence type="ECO:0000256" key="1">
    <source>
        <dbReference type="SAM" id="MobiDB-lite"/>
    </source>
</evidence>